<evidence type="ECO:0000313" key="2">
    <source>
        <dbReference type="Proteomes" id="UP001281656"/>
    </source>
</evidence>
<dbReference type="EMBL" id="JARUJP010000030">
    <property type="protein sequence ID" value="MDW8802866.1"/>
    <property type="molecule type" value="Genomic_DNA"/>
</dbReference>
<protein>
    <recommendedName>
        <fullName evidence="3">YokE-like PH domain-containing protein</fullName>
    </recommendedName>
</protein>
<keyword evidence="2" id="KW-1185">Reference proteome</keyword>
<dbReference type="RefSeq" id="WP_318799099.1">
    <property type="nucleotide sequence ID" value="NZ_JARUJP010000030.1"/>
</dbReference>
<name>A0ABU4JY82_9CLOT</name>
<comment type="caution">
    <text evidence="1">The sequence shown here is derived from an EMBL/GenBank/DDBJ whole genome shotgun (WGS) entry which is preliminary data.</text>
</comment>
<organism evidence="1 2">
    <name type="scientific">Clostridium tanneri</name>
    <dbReference type="NCBI Taxonomy" id="3037988"/>
    <lineage>
        <taxon>Bacteria</taxon>
        <taxon>Bacillati</taxon>
        <taxon>Bacillota</taxon>
        <taxon>Clostridia</taxon>
        <taxon>Eubacteriales</taxon>
        <taxon>Clostridiaceae</taxon>
        <taxon>Clostridium</taxon>
    </lineage>
</organism>
<reference evidence="1 2" key="1">
    <citation type="submission" date="2023-04" db="EMBL/GenBank/DDBJ databases">
        <title>Clostridium tannerae sp. nov., isolated from the fecal material of an alpaca.</title>
        <authorList>
            <person name="Miller S."/>
            <person name="Hendry M."/>
            <person name="King J."/>
            <person name="Sankaranarayanan K."/>
            <person name="Lawson P.A."/>
        </authorList>
    </citation>
    <scope>NUCLEOTIDE SEQUENCE [LARGE SCALE GENOMIC DNA]</scope>
    <source>
        <strain evidence="1 2">A1-XYC3</strain>
    </source>
</reference>
<accession>A0ABU4JY82</accession>
<dbReference type="Proteomes" id="UP001281656">
    <property type="component" value="Unassembled WGS sequence"/>
</dbReference>
<evidence type="ECO:0000313" key="1">
    <source>
        <dbReference type="EMBL" id="MDW8802866.1"/>
    </source>
</evidence>
<proteinExistence type="predicted"/>
<sequence length="143" mass="16541">MISSTSKKINLNDYKGSNEEFIYGVKGIVRLPLGTELIYNMARMSIDTFIEVPSTLKVECILAVTDKRIMFIPINSNHELISFNYGDIDIFFYDQLVDKIYLLNIKNKKFLSFVEKKLVFRIYSGQKSTISKINCILKEYICA</sequence>
<gene>
    <name evidence="1" type="ORF">P8V03_17105</name>
</gene>
<evidence type="ECO:0008006" key="3">
    <source>
        <dbReference type="Google" id="ProtNLM"/>
    </source>
</evidence>